<reference evidence="5 6" key="1">
    <citation type="submission" date="2019-03" db="EMBL/GenBank/DDBJ databases">
        <title>Seongchinamella monodicae gen. nov., sp. nov., a novel member of the Gammaproteobacteria isolated from a tidal mudflat of beach.</title>
        <authorList>
            <person name="Yang H.G."/>
            <person name="Kang J.W."/>
            <person name="Lee S.D."/>
        </authorList>
    </citation>
    <scope>NUCLEOTIDE SEQUENCE [LARGE SCALE GENOMIC DNA]</scope>
    <source>
        <strain evidence="5 6">GH4-78</strain>
    </source>
</reference>
<evidence type="ECO:0000313" key="6">
    <source>
        <dbReference type="Proteomes" id="UP000295554"/>
    </source>
</evidence>
<evidence type="ECO:0000256" key="2">
    <source>
        <dbReference type="ARBA" id="ARBA00023125"/>
    </source>
</evidence>
<dbReference type="InterPro" id="IPR002577">
    <property type="entry name" value="HTH_HxlR"/>
</dbReference>
<protein>
    <submittedName>
        <fullName evidence="5">Transcriptional regulator</fullName>
    </submittedName>
</protein>
<evidence type="ECO:0000256" key="3">
    <source>
        <dbReference type="ARBA" id="ARBA00023163"/>
    </source>
</evidence>
<name>A0A4V2ZXN3_9GAMM</name>
<dbReference type="InterPro" id="IPR036527">
    <property type="entry name" value="SCP2_sterol-bd_dom_sf"/>
</dbReference>
<dbReference type="EMBL" id="SMSE01000001">
    <property type="protein sequence ID" value="TDG15665.1"/>
    <property type="molecule type" value="Genomic_DNA"/>
</dbReference>
<dbReference type="SUPFAM" id="SSF55718">
    <property type="entry name" value="SCP-like"/>
    <property type="match status" value="1"/>
</dbReference>
<dbReference type="SUPFAM" id="SSF46785">
    <property type="entry name" value="Winged helix' DNA-binding domain"/>
    <property type="match status" value="1"/>
</dbReference>
<dbReference type="AlphaFoldDB" id="A0A4V2ZXN3"/>
<accession>A0A4V2ZXN3</accession>
<keyword evidence="6" id="KW-1185">Reference proteome</keyword>
<dbReference type="InterPro" id="IPR036388">
    <property type="entry name" value="WH-like_DNA-bd_sf"/>
</dbReference>
<dbReference type="InterPro" id="IPR003033">
    <property type="entry name" value="SCP2_sterol-bd_dom"/>
</dbReference>
<comment type="caution">
    <text evidence="5">The sequence shown here is derived from an EMBL/GenBank/DDBJ whole genome shotgun (WGS) entry which is preliminary data.</text>
</comment>
<sequence length="230" mass="26051">MFDYGEFCPISLATSVLCERWTLQIVREMLLGATRFSEFQSHMPRISPSLLKTRLRFLEEQGVLVRKARAGQRGSTYHLTPKGRALEPVLSELGKWGMYWVHDRITDEALNATTLMRDISAGVKVEELPSGNSLIQVNLDGLPDFPRQYIRVCEGTVELCEVDTGHEVDVYITASLKTLTRIWYGDLALSRARESGDLKVVGHPEYVRCLSRWFGISGYANHNRNFIGKA</sequence>
<dbReference type="Pfam" id="PF02036">
    <property type="entry name" value="SCP2"/>
    <property type="match status" value="1"/>
</dbReference>
<dbReference type="PANTHER" id="PTHR33204">
    <property type="entry name" value="TRANSCRIPTIONAL REGULATOR, MARR FAMILY"/>
    <property type="match status" value="1"/>
</dbReference>
<dbReference type="PANTHER" id="PTHR33204:SF18">
    <property type="entry name" value="TRANSCRIPTIONAL REGULATORY PROTEIN"/>
    <property type="match status" value="1"/>
</dbReference>
<dbReference type="Proteomes" id="UP000295554">
    <property type="component" value="Unassembled WGS sequence"/>
</dbReference>
<organism evidence="5 6">
    <name type="scientific">Seongchinamella unica</name>
    <dbReference type="NCBI Taxonomy" id="2547392"/>
    <lineage>
        <taxon>Bacteria</taxon>
        <taxon>Pseudomonadati</taxon>
        <taxon>Pseudomonadota</taxon>
        <taxon>Gammaproteobacteria</taxon>
        <taxon>Cellvibrionales</taxon>
        <taxon>Halieaceae</taxon>
        <taxon>Seongchinamella</taxon>
    </lineage>
</organism>
<feature type="domain" description="HTH hxlR-type" evidence="4">
    <location>
        <begin position="8"/>
        <end position="105"/>
    </location>
</feature>
<evidence type="ECO:0000256" key="1">
    <source>
        <dbReference type="ARBA" id="ARBA00023015"/>
    </source>
</evidence>
<dbReference type="OrthoDB" id="9807069at2"/>
<dbReference type="Gene3D" id="1.10.10.10">
    <property type="entry name" value="Winged helix-like DNA-binding domain superfamily/Winged helix DNA-binding domain"/>
    <property type="match status" value="1"/>
</dbReference>
<dbReference type="Pfam" id="PF01638">
    <property type="entry name" value="HxlR"/>
    <property type="match status" value="1"/>
</dbReference>
<dbReference type="PROSITE" id="PS51118">
    <property type="entry name" value="HTH_HXLR"/>
    <property type="match status" value="1"/>
</dbReference>
<keyword evidence="2" id="KW-0238">DNA-binding</keyword>
<dbReference type="InterPro" id="IPR036390">
    <property type="entry name" value="WH_DNA-bd_sf"/>
</dbReference>
<keyword evidence="1" id="KW-0805">Transcription regulation</keyword>
<proteinExistence type="predicted"/>
<dbReference type="RefSeq" id="WP_133210345.1">
    <property type="nucleotide sequence ID" value="NZ_SMSE01000001.1"/>
</dbReference>
<keyword evidence="3" id="KW-0804">Transcription</keyword>
<dbReference type="GO" id="GO:0003677">
    <property type="term" value="F:DNA binding"/>
    <property type="evidence" value="ECO:0007669"/>
    <property type="project" value="UniProtKB-KW"/>
</dbReference>
<evidence type="ECO:0000313" key="5">
    <source>
        <dbReference type="EMBL" id="TDG15665.1"/>
    </source>
</evidence>
<evidence type="ECO:0000259" key="4">
    <source>
        <dbReference type="PROSITE" id="PS51118"/>
    </source>
</evidence>
<gene>
    <name evidence="5" type="ORF">E2F43_05425</name>
</gene>